<evidence type="ECO:0000256" key="7">
    <source>
        <dbReference type="ARBA" id="ARBA00022801"/>
    </source>
</evidence>
<dbReference type="EC" id="3.2.1.14" evidence="4"/>
<dbReference type="SUPFAM" id="SSF54556">
    <property type="entry name" value="Chitinase insertion domain"/>
    <property type="match status" value="1"/>
</dbReference>
<evidence type="ECO:0000313" key="17">
    <source>
        <dbReference type="EMBL" id="CRK28548.1"/>
    </source>
</evidence>
<dbReference type="InterPro" id="IPR017853">
    <property type="entry name" value="GH"/>
</dbReference>
<evidence type="ECO:0000256" key="10">
    <source>
        <dbReference type="ARBA" id="ARBA00023277"/>
    </source>
</evidence>
<dbReference type="Proteomes" id="UP000045706">
    <property type="component" value="Unassembled WGS sequence"/>
</dbReference>
<protein>
    <recommendedName>
        <fullName evidence="4">chitinase</fullName>
        <ecNumber evidence="4">3.2.1.14</ecNumber>
    </recommendedName>
</protein>
<evidence type="ECO:0000256" key="8">
    <source>
        <dbReference type="ARBA" id="ARBA00023024"/>
    </source>
</evidence>
<keyword evidence="6" id="KW-0147">Chitin-binding</keyword>
<evidence type="ECO:0000313" key="18">
    <source>
        <dbReference type="Proteomes" id="UP000045706"/>
    </source>
</evidence>
<feature type="signal peptide" evidence="14">
    <location>
        <begin position="1"/>
        <end position="23"/>
    </location>
</feature>
<dbReference type="PROSITE" id="PS01095">
    <property type="entry name" value="GH18_1"/>
    <property type="match status" value="1"/>
</dbReference>
<dbReference type="Pfam" id="PF00704">
    <property type="entry name" value="Glyco_hydro_18"/>
    <property type="match status" value="1"/>
</dbReference>
<keyword evidence="5" id="KW-0964">Secreted</keyword>
<dbReference type="InterPro" id="IPR018392">
    <property type="entry name" value="LysM"/>
</dbReference>
<keyword evidence="12" id="KW-0624">Polysaccharide degradation</keyword>
<proteinExistence type="inferred from homology"/>
<evidence type="ECO:0000256" key="6">
    <source>
        <dbReference type="ARBA" id="ARBA00022669"/>
    </source>
</evidence>
<comment type="similarity">
    <text evidence="3">Belongs to the glycosyl hydrolase 18 family. Chitinase class V subfamily.</text>
</comment>
<name>A0A0G4M2L8_VERLO</name>
<comment type="subcellular location">
    <subcellularLocation>
        <location evidence="2">Secreted</location>
    </subcellularLocation>
</comment>
<evidence type="ECO:0000256" key="9">
    <source>
        <dbReference type="ARBA" id="ARBA00023026"/>
    </source>
</evidence>
<accession>A0A0G4M2L8</accession>
<evidence type="ECO:0000256" key="11">
    <source>
        <dbReference type="ARBA" id="ARBA00023295"/>
    </source>
</evidence>
<dbReference type="SUPFAM" id="SSF51445">
    <property type="entry name" value="(Trans)glycosidases"/>
    <property type="match status" value="1"/>
</dbReference>
<feature type="domain" description="LysM" evidence="15">
    <location>
        <begin position="385"/>
        <end position="433"/>
    </location>
</feature>
<feature type="chain" id="PRO_5002567068" description="chitinase" evidence="14">
    <location>
        <begin position="24"/>
        <end position="1165"/>
    </location>
</feature>
<gene>
    <name evidence="17" type="ORF">BN1723_014135</name>
</gene>
<dbReference type="GO" id="GO:0008843">
    <property type="term" value="F:endochitinase activity"/>
    <property type="evidence" value="ECO:0007669"/>
    <property type="project" value="UniProtKB-EC"/>
</dbReference>
<sequence>MRCQNAVISIGGWLGFFAATTSALETGFDVETFPHPALVPKPTFRDLCPVPCADVGPTGFSWTVVPSIAALKQCNETLLFEGNLNRPITSTARENTIRACSVPESSSNTALASEQKFGPPCLASAELRPTKVDVEVGWWPETVDGSKSSDIVDATLQLQKNIIEDPNCESTALFAKSGDAVVGLWVGEQIRKTSAKDLLERFVALVESKEGSLPKKAAAQVCGSSDGLPWSQSFGIYYDATGKISDAFSAVQGWSKMTCLDLPGGGETWKGEELSVIPGLALTLGADAVLPKHKNSSISVTASSVMKPTYSVTSLTLGPSASVEARAYDPYDDLNDRLEDRDEQCRTARIEATDSCYSLATQKCGITLKALYKYNGGDSSFCTNLAYLVVAKDNTCPQLAADCGISTTKFYELNGGGSSAFCNNLKIRSAENDIIHFAFGMIAEDFSIYIGPKEKEQFDKFVKLKSSFKKVLSFGGWAFSNEPATSHIFRNAVKPANSLRFATNVINFIAANGLDGVDFDWEYPGATDIDGSQPGSPDDGKNYLAFLGIVKRRMPQGKTIAIAAPASYWYLKAFPIAEISKIVDYIVYMTYDLHGQWDVGNKWASSSEGCPGANCLRSHVNITLTQSALSMVTKAGVPTNKLMVGVSSYGRSFKMAQMGCEGPNCFFLGGRNQSPAKAGTCTGTPGYIADAEMMQIALNAQSGFGSFKVSAYHDDSSDSDIFIYDDVEWVSWMSPKTKDSRKLIYRLANMAGTSDWAIDLGVDVGRANAEKALDDWPELDLSSNCPLDSSYDTLDALDAVAGGMDPECAAMLAIDTLKKMLANSLNGYDAAASGYDGLFDFYKDYIIKSLDGRLERLMTFEKQYGGRSGDFFNCFAVQGGLRAKRSDAKPADCFNLPTGKPFDDYAYWFELKDEAGWHKALAEEGILTEWVQAGYKEHANNNGCTGQDMCIAKNIYYHDIPMPKANKDIEVPDPKEIIRIARENMANITDAFDDIYTAIGFEDWSGGYDNAVEVLSVPVFMLEDAVASMNTVKEIGKDWKEEQEKNLILQIIEGVLFLLAFVGPVVGSLGRVGAALGRLIMAIEGAGAAGLGVYAIIEDPSSAPLAILLTIMGELGGPAGRSGRFAGLNAKKNEMSPKQKENMGKSYATNTPKVQSIMGKACGTK</sequence>
<evidence type="ECO:0000256" key="4">
    <source>
        <dbReference type="ARBA" id="ARBA00012729"/>
    </source>
</evidence>
<dbReference type="PROSITE" id="PS51782">
    <property type="entry name" value="LYSM"/>
    <property type="match status" value="1"/>
</dbReference>
<dbReference type="InterPro" id="IPR011583">
    <property type="entry name" value="Chitinase_II/V-like_cat"/>
</dbReference>
<dbReference type="EMBL" id="CVQI01021113">
    <property type="protein sequence ID" value="CRK28548.1"/>
    <property type="molecule type" value="Genomic_DNA"/>
</dbReference>
<evidence type="ECO:0000259" key="15">
    <source>
        <dbReference type="PROSITE" id="PS51782"/>
    </source>
</evidence>
<dbReference type="GO" id="GO:0008061">
    <property type="term" value="F:chitin binding"/>
    <property type="evidence" value="ECO:0007669"/>
    <property type="project" value="UniProtKB-KW"/>
</dbReference>
<dbReference type="InterPro" id="IPR029070">
    <property type="entry name" value="Chitinase_insertion_sf"/>
</dbReference>
<evidence type="ECO:0000259" key="16">
    <source>
        <dbReference type="PROSITE" id="PS51910"/>
    </source>
</evidence>
<evidence type="ECO:0000256" key="12">
    <source>
        <dbReference type="ARBA" id="ARBA00023326"/>
    </source>
</evidence>
<evidence type="ECO:0000256" key="5">
    <source>
        <dbReference type="ARBA" id="ARBA00022525"/>
    </source>
</evidence>
<evidence type="ECO:0000256" key="1">
    <source>
        <dbReference type="ARBA" id="ARBA00000822"/>
    </source>
</evidence>
<keyword evidence="11 13" id="KW-0326">Glycosidase</keyword>
<evidence type="ECO:0000256" key="3">
    <source>
        <dbReference type="ARBA" id="ARBA00008682"/>
    </source>
</evidence>
<evidence type="ECO:0000256" key="13">
    <source>
        <dbReference type="RuleBase" id="RU000489"/>
    </source>
</evidence>
<reference evidence="18" key="1">
    <citation type="submission" date="2015-05" db="EMBL/GenBank/DDBJ databases">
        <authorList>
            <person name="Fogelqvist Johan"/>
        </authorList>
    </citation>
    <scope>NUCLEOTIDE SEQUENCE [LARGE SCALE GENOMIC DNA]</scope>
</reference>
<dbReference type="Gene3D" id="3.20.20.80">
    <property type="entry name" value="Glycosidases"/>
    <property type="match status" value="1"/>
</dbReference>
<feature type="domain" description="GH18" evidence="16">
    <location>
        <begin position="405"/>
        <end position="775"/>
    </location>
</feature>
<keyword evidence="8" id="KW-0146">Chitin degradation</keyword>
<dbReference type="InterPro" id="IPR053214">
    <property type="entry name" value="LysM12-like"/>
</dbReference>
<dbReference type="AlphaFoldDB" id="A0A0G4M2L8"/>
<dbReference type="Gene3D" id="3.10.50.10">
    <property type="match status" value="1"/>
</dbReference>
<keyword evidence="7 13" id="KW-0378">Hydrolase</keyword>
<organism evidence="17 18">
    <name type="scientific">Verticillium longisporum</name>
    <name type="common">Verticillium dahliae var. longisporum</name>
    <dbReference type="NCBI Taxonomy" id="100787"/>
    <lineage>
        <taxon>Eukaryota</taxon>
        <taxon>Fungi</taxon>
        <taxon>Dikarya</taxon>
        <taxon>Ascomycota</taxon>
        <taxon>Pezizomycotina</taxon>
        <taxon>Sordariomycetes</taxon>
        <taxon>Hypocreomycetidae</taxon>
        <taxon>Glomerellales</taxon>
        <taxon>Plectosphaerellaceae</taxon>
        <taxon>Verticillium</taxon>
    </lineage>
</organism>
<dbReference type="InterPro" id="IPR001223">
    <property type="entry name" value="Glyco_hydro18_cat"/>
</dbReference>
<comment type="catalytic activity">
    <reaction evidence="1">
        <text>Random endo-hydrolysis of N-acetyl-beta-D-glucosaminide (1-&gt;4)-beta-linkages in chitin and chitodextrins.</text>
        <dbReference type="EC" id="3.2.1.14"/>
    </reaction>
</comment>
<evidence type="ECO:0000256" key="14">
    <source>
        <dbReference type="SAM" id="SignalP"/>
    </source>
</evidence>
<dbReference type="GO" id="GO:0005576">
    <property type="term" value="C:extracellular region"/>
    <property type="evidence" value="ECO:0007669"/>
    <property type="project" value="UniProtKB-SubCell"/>
</dbReference>
<dbReference type="GO" id="GO:0000272">
    <property type="term" value="P:polysaccharide catabolic process"/>
    <property type="evidence" value="ECO:0007669"/>
    <property type="project" value="UniProtKB-KW"/>
</dbReference>
<dbReference type="GO" id="GO:0006032">
    <property type="term" value="P:chitin catabolic process"/>
    <property type="evidence" value="ECO:0007669"/>
    <property type="project" value="UniProtKB-KW"/>
</dbReference>
<evidence type="ECO:0000256" key="2">
    <source>
        <dbReference type="ARBA" id="ARBA00004613"/>
    </source>
</evidence>
<dbReference type="CDD" id="cd02878">
    <property type="entry name" value="GH18_zymocin_alpha"/>
    <property type="match status" value="1"/>
</dbReference>
<dbReference type="PANTHER" id="PTHR47700:SF2">
    <property type="entry name" value="CHITINASE"/>
    <property type="match status" value="1"/>
</dbReference>
<dbReference type="SMART" id="SM00636">
    <property type="entry name" value="Glyco_18"/>
    <property type="match status" value="1"/>
</dbReference>
<dbReference type="PANTHER" id="PTHR47700">
    <property type="entry name" value="V CHITINASE, PUTATIVE (AFU_ORTHOLOGUE AFUA_6G13720)-RELATED"/>
    <property type="match status" value="1"/>
</dbReference>
<dbReference type="InterPro" id="IPR001579">
    <property type="entry name" value="Glyco_hydro_18_chit_AS"/>
</dbReference>
<keyword evidence="10" id="KW-0119">Carbohydrate metabolism</keyword>
<keyword evidence="14" id="KW-0732">Signal</keyword>
<keyword evidence="9" id="KW-0843">Virulence</keyword>
<dbReference type="PROSITE" id="PS51910">
    <property type="entry name" value="GH18_2"/>
    <property type="match status" value="1"/>
</dbReference>